<evidence type="ECO:0000256" key="1">
    <source>
        <dbReference type="SAM" id="MobiDB-lite"/>
    </source>
</evidence>
<proteinExistence type="predicted"/>
<protein>
    <submittedName>
        <fullName evidence="2">Uncharacterized protein</fullName>
    </submittedName>
</protein>
<dbReference type="Proteomes" id="UP000479000">
    <property type="component" value="Unassembled WGS sequence"/>
</dbReference>
<accession>A0A6H5GUP6</accession>
<evidence type="ECO:0000313" key="2">
    <source>
        <dbReference type="EMBL" id="CAB0006735.1"/>
    </source>
</evidence>
<reference evidence="2 3" key="1">
    <citation type="submission" date="2020-02" db="EMBL/GenBank/DDBJ databases">
        <authorList>
            <person name="Ferguson B K."/>
        </authorList>
    </citation>
    <scope>NUCLEOTIDE SEQUENCE [LARGE SCALE GENOMIC DNA]</scope>
</reference>
<organism evidence="2 3">
    <name type="scientific">Nesidiocoris tenuis</name>
    <dbReference type="NCBI Taxonomy" id="355587"/>
    <lineage>
        <taxon>Eukaryota</taxon>
        <taxon>Metazoa</taxon>
        <taxon>Ecdysozoa</taxon>
        <taxon>Arthropoda</taxon>
        <taxon>Hexapoda</taxon>
        <taxon>Insecta</taxon>
        <taxon>Pterygota</taxon>
        <taxon>Neoptera</taxon>
        <taxon>Paraneoptera</taxon>
        <taxon>Hemiptera</taxon>
        <taxon>Heteroptera</taxon>
        <taxon>Panheteroptera</taxon>
        <taxon>Cimicomorpha</taxon>
        <taxon>Miridae</taxon>
        <taxon>Dicyphina</taxon>
        <taxon>Nesidiocoris</taxon>
    </lineage>
</organism>
<feature type="compositionally biased region" description="Basic residues" evidence="1">
    <location>
        <begin position="52"/>
        <end position="62"/>
    </location>
</feature>
<feature type="non-terminal residue" evidence="2">
    <location>
        <position position="62"/>
    </location>
</feature>
<dbReference type="EMBL" id="CADCXU010018327">
    <property type="protein sequence ID" value="CAB0006735.1"/>
    <property type="molecule type" value="Genomic_DNA"/>
</dbReference>
<evidence type="ECO:0000313" key="3">
    <source>
        <dbReference type="Proteomes" id="UP000479000"/>
    </source>
</evidence>
<gene>
    <name evidence="2" type="ORF">NTEN_LOCUS12212</name>
</gene>
<sequence>MKAYRGYIKYTLKRKSQRSLAVLLKNVPQPRSARFADENPSLRTPPPPIHSTRGRISGRMKD</sequence>
<dbReference type="AlphaFoldDB" id="A0A6H5GUP6"/>
<name>A0A6H5GUP6_9HEMI</name>
<feature type="region of interest" description="Disordered" evidence="1">
    <location>
        <begin position="31"/>
        <end position="62"/>
    </location>
</feature>
<keyword evidence="3" id="KW-1185">Reference proteome</keyword>